<organism evidence="5 6">
    <name type="scientific">Porphyromonas canoris</name>
    <dbReference type="NCBI Taxonomy" id="36875"/>
    <lineage>
        <taxon>Bacteria</taxon>
        <taxon>Pseudomonadati</taxon>
        <taxon>Bacteroidota</taxon>
        <taxon>Bacteroidia</taxon>
        <taxon>Bacteroidales</taxon>
        <taxon>Porphyromonadaceae</taxon>
        <taxon>Porphyromonas</taxon>
    </lineage>
</organism>
<evidence type="ECO:0000313" key="6">
    <source>
        <dbReference type="Proteomes" id="UP000030101"/>
    </source>
</evidence>
<feature type="domain" description="Shikimate dehydrogenase substrate binding N-terminal" evidence="4">
    <location>
        <begin position="9"/>
        <end position="94"/>
    </location>
</feature>
<name>A0ABR4XM39_9PORP</name>
<dbReference type="Gene3D" id="3.40.50.10860">
    <property type="entry name" value="Leucine Dehydrogenase, chain A, domain 1"/>
    <property type="match status" value="1"/>
</dbReference>
<dbReference type="Pfam" id="PF08501">
    <property type="entry name" value="Shikimate_dh_N"/>
    <property type="match status" value="1"/>
</dbReference>
<dbReference type="PANTHER" id="PTHR21089">
    <property type="entry name" value="SHIKIMATE DEHYDROGENASE"/>
    <property type="match status" value="1"/>
</dbReference>
<evidence type="ECO:0000256" key="1">
    <source>
        <dbReference type="ARBA" id="ARBA00004871"/>
    </source>
</evidence>
<dbReference type="SUPFAM" id="SSF53223">
    <property type="entry name" value="Aminoacid dehydrogenase-like, N-terminal domain"/>
    <property type="match status" value="1"/>
</dbReference>
<dbReference type="PANTHER" id="PTHR21089:SF1">
    <property type="entry name" value="BIFUNCTIONAL 3-DEHYDROQUINATE DEHYDRATASE_SHIKIMATE DEHYDROGENASE, CHLOROPLASTIC"/>
    <property type="match status" value="1"/>
</dbReference>
<dbReference type="RefSeq" id="WP_036789420.1">
    <property type="nucleotide sequence ID" value="NZ_JQZV01000006.1"/>
</dbReference>
<evidence type="ECO:0000256" key="2">
    <source>
        <dbReference type="ARBA" id="ARBA00023002"/>
    </source>
</evidence>
<dbReference type="InterPro" id="IPR046346">
    <property type="entry name" value="Aminoacid_DH-like_N_sf"/>
</dbReference>
<dbReference type="InterPro" id="IPR013708">
    <property type="entry name" value="Shikimate_DH-bd_N"/>
</dbReference>
<sequence>MSSPVLYGLLGYPIEHSKSPAFFNTLFSKEGIPARYALFSYKELTDFLAEIERNRDMSGSLAGFNVTSPHKSDIIPYLHALSPEAAELQAVNVVKVKREALTGKVLWYGYNSDVVGFSKLLEHALRQSGNPYVSKALVVGSGGAARSVCYCLKQEGIDYNVVSRTPDAVTNGVSYSSLNEDGVMESYPLIVQCTPLGMTPNISTAPPLPYEKINRRGTIAIDLVYSPEVTRFMALCQEYGAHTFNGDMMLVEQAKEAWRIWKEE</sequence>
<protein>
    <recommendedName>
        <fullName evidence="4">Shikimate dehydrogenase substrate binding N-terminal domain-containing protein</fullName>
    </recommendedName>
</protein>
<accession>A0ABR4XM39</accession>
<dbReference type="InterPro" id="IPR036291">
    <property type="entry name" value="NAD(P)-bd_dom_sf"/>
</dbReference>
<dbReference type="Proteomes" id="UP000030101">
    <property type="component" value="Unassembled WGS sequence"/>
</dbReference>
<keyword evidence="6" id="KW-1185">Reference proteome</keyword>
<keyword evidence="3" id="KW-0028">Amino-acid biosynthesis</keyword>
<reference evidence="5 6" key="1">
    <citation type="submission" date="2014-08" db="EMBL/GenBank/DDBJ databases">
        <title>Porphyromonas canoris strain:OH2762 Genome sequencing.</title>
        <authorList>
            <person name="Wallis C."/>
            <person name="Deusch O."/>
            <person name="O'Flynn C."/>
            <person name="Davis I."/>
            <person name="Jospin G."/>
            <person name="Darling A.E."/>
            <person name="Coil D.A."/>
            <person name="Alexiev A."/>
            <person name="Horsfall A."/>
            <person name="Kirkwood N."/>
            <person name="Harris S."/>
            <person name="Eisen J.A."/>
        </authorList>
    </citation>
    <scope>NUCLEOTIDE SEQUENCE [LARGE SCALE GENOMIC DNA]</scope>
    <source>
        <strain evidence="6">COT-108 OH2762</strain>
    </source>
</reference>
<dbReference type="SUPFAM" id="SSF51735">
    <property type="entry name" value="NAD(P)-binding Rossmann-fold domains"/>
    <property type="match status" value="1"/>
</dbReference>
<dbReference type="EMBL" id="JQZV01000006">
    <property type="protein sequence ID" value="KGN92870.1"/>
    <property type="molecule type" value="Genomic_DNA"/>
</dbReference>
<keyword evidence="3" id="KW-0057">Aromatic amino acid biosynthesis</keyword>
<keyword evidence="2" id="KW-0560">Oxidoreductase</keyword>
<comment type="caution">
    <text evidence="5">The sequence shown here is derived from an EMBL/GenBank/DDBJ whole genome shotgun (WGS) entry which is preliminary data.</text>
</comment>
<dbReference type="CDD" id="cd01065">
    <property type="entry name" value="NAD_bind_Shikimate_DH"/>
    <property type="match status" value="1"/>
</dbReference>
<comment type="pathway">
    <text evidence="1">Metabolic intermediate biosynthesis; chorismate biosynthesis; chorismate from D-erythrose 4-phosphate and phosphoenolpyruvate: step 4/7.</text>
</comment>
<evidence type="ECO:0000313" key="5">
    <source>
        <dbReference type="EMBL" id="KGN92870.1"/>
    </source>
</evidence>
<gene>
    <name evidence="5" type="ORF">HQ43_03075</name>
</gene>
<dbReference type="InterPro" id="IPR022893">
    <property type="entry name" value="Shikimate_DH_fam"/>
</dbReference>
<proteinExistence type="predicted"/>
<evidence type="ECO:0000259" key="4">
    <source>
        <dbReference type="Pfam" id="PF08501"/>
    </source>
</evidence>
<evidence type="ECO:0000256" key="3">
    <source>
        <dbReference type="ARBA" id="ARBA00023141"/>
    </source>
</evidence>
<dbReference type="Gene3D" id="3.40.50.720">
    <property type="entry name" value="NAD(P)-binding Rossmann-like Domain"/>
    <property type="match status" value="1"/>
</dbReference>